<evidence type="ECO:0000313" key="3">
    <source>
        <dbReference type="EMBL" id="TPP61072.1"/>
    </source>
</evidence>
<proteinExistence type="predicted"/>
<feature type="transmembrane region" description="Helical" evidence="2">
    <location>
        <begin position="85"/>
        <end position="105"/>
    </location>
</feature>
<organism evidence="3 4">
    <name type="scientific">Fasciola gigantica</name>
    <name type="common">Giant liver fluke</name>
    <dbReference type="NCBI Taxonomy" id="46835"/>
    <lineage>
        <taxon>Eukaryota</taxon>
        <taxon>Metazoa</taxon>
        <taxon>Spiralia</taxon>
        <taxon>Lophotrochozoa</taxon>
        <taxon>Platyhelminthes</taxon>
        <taxon>Trematoda</taxon>
        <taxon>Digenea</taxon>
        <taxon>Plagiorchiida</taxon>
        <taxon>Echinostomata</taxon>
        <taxon>Echinostomatoidea</taxon>
        <taxon>Fasciolidae</taxon>
        <taxon>Fasciola</taxon>
    </lineage>
</organism>
<gene>
    <name evidence="3" type="ORF">FGIG_10764</name>
</gene>
<dbReference type="Proteomes" id="UP000316759">
    <property type="component" value="Unassembled WGS sequence"/>
</dbReference>
<evidence type="ECO:0000313" key="4">
    <source>
        <dbReference type="Proteomes" id="UP000316759"/>
    </source>
</evidence>
<feature type="compositionally biased region" description="Low complexity" evidence="1">
    <location>
        <begin position="8"/>
        <end position="22"/>
    </location>
</feature>
<comment type="caution">
    <text evidence="3">The sequence shown here is derived from an EMBL/GenBank/DDBJ whole genome shotgun (WGS) entry which is preliminary data.</text>
</comment>
<dbReference type="AlphaFoldDB" id="A0A504YH41"/>
<keyword evidence="4" id="KW-1185">Reference proteome</keyword>
<dbReference type="EMBL" id="SUNJ01008644">
    <property type="protein sequence ID" value="TPP61072.1"/>
    <property type="molecule type" value="Genomic_DNA"/>
</dbReference>
<protein>
    <submittedName>
        <fullName evidence="3">Uncharacterized protein</fullName>
    </submittedName>
</protein>
<accession>A0A504YH41</accession>
<keyword evidence="2" id="KW-1133">Transmembrane helix</keyword>
<name>A0A504YH41_FASGI</name>
<evidence type="ECO:0000256" key="2">
    <source>
        <dbReference type="SAM" id="Phobius"/>
    </source>
</evidence>
<keyword evidence="2" id="KW-0472">Membrane</keyword>
<feature type="compositionally biased region" description="Polar residues" evidence="1">
    <location>
        <begin position="23"/>
        <end position="38"/>
    </location>
</feature>
<reference evidence="3 4" key="1">
    <citation type="submission" date="2019-04" db="EMBL/GenBank/DDBJ databases">
        <title>Annotation for the trematode Fasciola gigantica.</title>
        <authorList>
            <person name="Choi Y.-J."/>
        </authorList>
    </citation>
    <scope>NUCLEOTIDE SEQUENCE [LARGE SCALE GENOMIC DNA]</scope>
    <source>
        <strain evidence="3">Uganda_cow_1</strain>
    </source>
</reference>
<sequence>MTSDETFSGSSSASTASGATSAPRSTVSSQNASTTGELSDNYTECKRFNTAFNANNWLDCAIDQQSLAHELLKSIQRMPYLPPSIPLSVLFAIPLIIIPQILIFCSP</sequence>
<feature type="region of interest" description="Disordered" evidence="1">
    <location>
        <begin position="1"/>
        <end position="38"/>
    </location>
</feature>
<keyword evidence="2" id="KW-0812">Transmembrane</keyword>
<evidence type="ECO:0000256" key="1">
    <source>
        <dbReference type="SAM" id="MobiDB-lite"/>
    </source>
</evidence>